<protein>
    <submittedName>
        <fullName evidence="7">Sigma-70 family RNA polymerase sigma factor</fullName>
    </submittedName>
</protein>
<dbReference type="Gene3D" id="1.10.1740.10">
    <property type="match status" value="1"/>
</dbReference>
<organism evidence="7 8">
    <name type="scientific">Cohnella nanjingensis</name>
    <dbReference type="NCBI Taxonomy" id="1387779"/>
    <lineage>
        <taxon>Bacteria</taxon>
        <taxon>Bacillati</taxon>
        <taxon>Bacillota</taxon>
        <taxon>Bacilli</taxon>
        <taxon>Bacillales</taxon>
        <taxon>Paenibacillaceae</taxon>
        <taxon>Cohnella</taxon>
    </lineage>
</organism>
<feature type="domain" description="RNA polymerase sigma-70 region 2" evidence="5">
    <location>
        <begin position="26"/>
        <end position="89"/>
    </location>
</feature>
<dbReference type="SUPFAM" id="SSF88659">
    <property type="entry name" value="Sigma3 and sigma4 domains of RNA polymerase sigma factors"/>
    <property type="match status" value="1"/>
</dbReference>
<evidence type="ECO:0000256" key="3">
    <source>
        <dbReference type="ARBA" id="ARBA00023082"/>
    </source>
</evidence>
<dbReference type="EMBL" id="JACJVP010000024">
    <property type="protein sequence ID" value="MBB6671825.1"/>
    <property type="molecule type" value="Genomic_DNA"/>
</dbReference>
<evidence type="ECO:0000259" key="6">
    <source>
        <dbReference type="Pfam" id="PF08281"/>
    </source>
</evidence>
<dbReference type="NCBIfam" id="TIGR02937">
    <property type="entry name" value="sigma70-ECF"/>
    <property type="match status" value="1"/>
</dbReference>
<comment type="caution">
    <text evidence="7">The sequence shown here is derived from an EMBL/GenBank/DDBJ whole genome shotgun (WGS) entry which is preliminary data.</text>
</comment>
<keyword evidence="3" id="KW-0731">Sigma factor</keyword>
<keyword evidence="8" id="KW-1185">Reference proteome</keyword>
<evidence type="ECO:0000256" key="2">
    <source>
        <dbReference type="ARBA" id="ARBA00023015"/>
    </source>
</evidence>
<dbReference type="AlphaFoldDB" id="A0A7X0RQR3"/>
<dbReference type="PANTHER" id="PTHR43133:SF51">
    <property type="entry name" value="RNA POLYMERASE SIGMA FACTOR"/>
    <property type="match status" value="1"/>
</dbReference>
<accession>A0A7X0RQR3</accession>
<dbReference type="GO" id="GO:0016987">
    <property type="term" value="F:sigma factor activity"/>
    <property type="evidence" value="ECO:0007669"/>
    <property type="project" value="UniProtKB-KW"/>
</dbReference>
<dbReference type="InterPro" id="IPR039425">
    <property type="entry name" value="RNA_pol_sigma-70-like"/>
</dbReference>
<keyword evidence="4" id="KW-0804">Transcription</keyword>
<dbReference type="InterPro" id="IPR007627">
    <property type="entry name" value="RNA_pol_sigma70_r2"/>
</dbReference>
<comment type="similarity">
    <text evidence="1">Belongs to the sigma-70 factor family. ECF subfamily.</text>
</comment>
<dbReference type="SUPFAM" id="SSF88946">
    <property type="entry name" value="Sigma2 domain of RNA polymerase sigma factors"/>
    <property type="match status" value="1"/>
</dbReference>
<gene>
    <name evidence="7" type="ORF">H7C19_14135</name>
</gene>
<dbReference type="Pfam" id="PF04542">
    <property type="entry name" value="Sigma70_r2"/>
    <property type="match status" value="1"/>
</dbReference>
<dbReference type="PANTHER" id="PTHR43133">
    <property type="entry name" value="RNA POLYMERASE ECF-TYPE SIGMA FACTO"/>
    <property type="match status" value="1"/>
</dbReference>
<dbReference type="InterPro" id="IPR014284">
    <property type="entry name" value="RNA_pol_sigma-70_dom"/>
</dbReference>
<dbReference type="GO" id="GO:0006352">
    <property type="term" value="P:DNA-templated transcription initiation"/>
    <property type="evidence" value="ECO:0007669"/>
    <property type="project" value="InterPro"/>
</dbReference>
<dbReference type="GO" id="GO:0003677">
    <property type="term" value="F:DNA binding"/>
    <property type="evidence" value="ECO:0007669"/>
    <property type="project" value="InterPro"/>
</dbReference>
<dbReference type="InterPro" id="IPR013249">
    <property type="entry name" value="RNA_pol_sigma70_r4_t2"/>
</dbReference>
<dbReference type="InterPro" id="IPR013325">
    <property type="entry name" value="RNA_pol_sigma_r2"/>
</dbReference>
<keyword evidence="2" id="KW-0805">Transcription regulation</keyword>
<sequence>MEPKQWVEAVSNMQRGDLEAFQKIFHSFSGQAQGWALQIVRDSYLSEDVVQESFLQMRDKIHHLQDPAKFPAWFRQIVRRTAMNHIRGLSNRTLLMKDIPDPVGLSERNQKFEDDPLEYIQQIEDGKDILQDALKPLPKKARSMILSHALEEATPDELAAQFNMKKSNVYNILSRSRVKANDERYSREIQRHLMNRRRLGISPYRQLPAPVVRRPYALLSLLIWELLRIAGEPDWTLTDIMGMTGDAFRMNIPQNCNWRGISTFDWSYVTQCAFESLGISGRCFGRPERTTSPEHQITVLSMIQDSIDRGLPAIIWNLNRNQFGFVYGYNDEERTISYTSYQSHHTFRYEQLGRTCEEPALFVATIRGRVTLPASEQETLTSIVNCCKGKEPQLSGFAFGLQGYAQWMEAVENGRLDLQGHAYKVAILAEARKQGALYLQRLSEKAERAESQLKLEEASLCFRSVSEAFEGIYPSFPFGYGGSNANRLSSIRSGLLTALEAEKEGICLLESLIR</sequence>
<feature type="domain" description="RNA polymerase sigma factor 70 region 4 type 2" evidence="6">
    <location>
        <begin position="128"/>
        <end position="179"/>
    </location>
</feature>
<evidence type="ECO:0000313" key="8">
    <source>
        <dbReference type="Proteomes" id="UP000547209"/>
    </source>
</evidence>
<dbReference type="Pfam" id="PF08281">
    <property type="entry name" value="Sigma70_r4_2"/>
    <property type="match status" value="1"/>
</dbReference>
<reference evidence="7 8" key="1">
    <citation type="submission" date="2020-08" db="EMBL/GenBank/DDBJ databases">
        <title>Cohnella phylogeny.</title>
        <authorList>
            <person name="Dunlap C."/>
        </authorList>
    </citation>
    <scope>NUCLEOTIDE SEQUENCE [LARGE SCALE GENOMIC DNA]</scope>
    <source>
        <strain evidence="7 8">DSM 28246</strain>
    </source>
</reference>
<proteinExistence type="inferred from homology"/>
<evidence type="ECO:0000256" key="1">
    <source>
        <dbReference type="ARBA" id="ARBA00010641"/>
    </source>
</evidence>
<evidence type="ECO:0000259" key="5">
    <source>
        <dbReference type="Pfam" id="PF04542"/>
    </source>
</evidence>
<dbReference type="Proteomes" id="UP000547209">
    <property type="component" value="Unassembled WGS sequence"/>
</dbReference>
<dbReference type="InterPro" id="IPR013324">
    <property type="entry name" value="RNA_pol_sigma_r3/r4-like"/>
</dbReference>
<name>A0A7X0RQR3_9BACL</name>
<dbReference type="RefSeq" id="WP_185143307.1">
    <property type="nucleotide sequence ID" value="NZ_JACJVP010000024.1"/>
</dbReference>
<evidence type="ECO:0000313" key="7">
    <source>
        <dbReference type="EMBL" id="MBB6671825.1"/>
    </source>
</evidence>
<evidence type="ECO:0000256" key="4">
    <source>
        <dbReference type="ARBA" id="ARBA00023163"/>
    </source>
</evidence>